<sequence length="629" mass="73542">RYLSSDSDRSKPHNYLLYGVIVHSGDLHRGSYYVFIKPEKNGKWFKFDDNIIIPVTDKEVLEKNYGAEVPNAIGSKNAYMLIYIRESDIDFVLSPIFAKEIPNHLKSRLDKEKALCEHKKKKAEKRHLYLYIKIVTLASFESYQGFDLANFGNKQYPLSKIPHYKILKNEKYKNIKAWAAKHFGHKTEQIRLWVLLNRQNQTVRPETLLTDDFLDMTMEQVHTKVAARPNELKLFLEVVKPINGKLWFPPIENGFHTLVFIKYFNPDTQCLEGLCHLYVHKSGEVGDIIPILCEKKKFPPHTSLKIYEEIKQNMIQEMNPTQTFQQLGIQDGDIICFQKALNEKETQEHTAAGRIHDIPTFYESLYMRIIIQFKPKYKNQEQYPEFELVLNKKYTYDDVAKYVAAHLSTDPLKLRFTTAKKTVIERTTTQILSEMLQTTHQPRSVELLYYEMLDINIVELESKKFFKVHWLGTIVKEEEVIDISLPKTAMVNEIIKIIINKLALRPTSRIRLYDALHCKIQKEYDINDPINMIQENTTLYAEEIPQEEINLDTNDKVIQDEPFYTTILRLKLRLGINEKDFSKVKGAIVQAQLHAKPQYIDDNVILSDYGLTEELLGLDHLVFHKLEIA</sequence>
<proteinExistence type="predicted"/>
<dbReference type="Proteomes" id="UP000789702">
    <property type="component" value="Unassembled WGS sequence"/>
</dbReference>
<protein>
    <submittedName>
        <fullName evidence="1">14298_t:CDS:1</fullName>
    </submittedName>
</protein>
<evidence type="ECO:0000313" key="2">
    <source>
        <dbReference type="Proteomes" id="UP000789702"/>
    </source>
</evidence>
<dbReference type="EMBL" id="CAJVPU010012953">
    <property type="protein sequence ID" value="CAG8628272.1"/>
    <property type="molecule type" value="Genomic_DNA"/>
</dbReference>
<name>A0ACA9N2Q1_9GLOM</name>
<feature type="non-terminal residue" evidence="1">
    <location>
        <position position="629"/>
    </location>
</feature>
<evidence type="ECO:0000313" key="1">
    <source>
        <dbReference type="EMBL" id="CAG8628272.1"/>
    </source>
</evidence>
<gene>
    <name evidence="1" type="ORF">DHETER_LOCUS8298</name>
</gene>
<feature type="non-terminal residue" evidence="1">
    <location>
        <position position="1"/>
    </location>
</feature>
<keyword evidence="2" id="KW-1185">Reference proteome</keyword>
<reference evidence="1" key="1">
    <citation type="submission" date="2021-06" db="EMBL/GenBank/DDBJ databases">
        <authorList>
            <person name="Kallberg Y."/>
            <person name="Tangrot J."/>
            <person name="Rosling A."/>
        </authorList>
    </citation>
    <scope>NUCLEOTIDE SEQUENCE</scope>
    <source>
        <strain evidence="1">IL203A</strain>
    </source>
</reference>
<organism evidence="1 2">
    <name type="scientific">Dentiscutata heterogama</name>
    <dbReference type="NCBI Taxonomy" id="1316150"/>
    <lineage>
        <taxon>Eukaryota</taxon>
        <taxon>Fungi</taxon>
        <taxon>Fungi incertae sedis</taxon>
        <taxon>Mucoromycota</taxon>
        <taxon>Glomeromycotina</taxon>
        <taxon>Glomeromycetes</taxon>
        <taxon>Diversisporales</taxon>
        <taxon>Gigasporaceae</taxon>
        <taxon>Dentiscutata</taxon>
    </lineage>
</organism>
<accession>A0ACA9N2Q1</accession>
<comment type="caution">
    <text evidence="1">The sequence shown here is derived from an EMBL/GenBank/DDBJ whole genome shotgun (WGS) entry which is preliminary data.</text>
</comment>